<evidence type="ECO:0000259" key="6">
    <source>
        <dbReference type="Pfam" id="PF05175"/>
    </source>
</evidence>
<accession>A0ABW2YQT9</accession>
<dbReference type="Gene3D" id="3.40.50.150">
    <property type="entry name" value="Vaccinia Virus protein VP39"/>
    <property type="match status" value="2"/>
</dbReference>
<keyword evidence="2" id="KW-0698">rRNA processing</keyword>
<evidence type="ECO:0000256" key="2">
    <source>
        <dbReference type="ARBA" id="ARBA00022552"/>
    </source>
</evidence>
<evidence type="ECO:0000256" key="3">
    <source>
        <dbReference type="ARBA" id="ARBA00022603"/>
    </source>
</evidence>
<dbReference type="PANTHER" id="PTHR47816">
    <property type="entry name" value="RIBOSOMAL RNA SMALL SUBUNIT METHYLTRANSFERASE C"/>
    <property type="match status" value="1"/>
</dbReference>
<keyword evidence="8" id="KW-1185">Reference proteome</keyword>
<organism evidence="7 8">
    <name type="scientific">Lysobacter koreensis</name>
    <dbReference type="NCBI Taxonomy" id="266122"/>
    <lineage>
        <taxon>Bacteria</taxon>
        <taxon>Pseudomonadati</taxon>
        <taxon>Pseudomonadota</taxon>
        <taxon>Gammaproteobacteria</taxon>
        <taxon>Lysobacterales</taxon>
        <taxon>Lysobacteraceae</taxon>
        <taxon>Lysobacter</taxon>
    </lineage>
</organism>
<dbReference type="EC" id="2.1.1.174" evidence="7"/>
<evidence type="ECO:0000256" key="4">
    <source>
        <dbReference type="ARBA" id="ARBA00022679"/>
    </source>
</evidence>
<evidence type="ECO:0000256" key="1">
    <source>
        <dbReference type="ARBA" id="ARBA00022490"/>
    </source>
</evidence>
<dbReference type="Proteomes" id="UP001597090">
    <property type="component" value="Unassembled WGS sequence"/>
</dbReference>
<dbReference type="InterPro" id="IPR007848">
    <property type="entry name" value="Small_mtfrase_dom"/>
</dbReference>
<dbReference type="CDD" id="cd02440">
    <property type="entry name" value="AdoMet_MTases"/>
    <property type="match status" value="1"/>
</dbReference>
<dbReference type="PROSITE" id="PS00092">
    <property type="entry name" value="N6_MTASE"/>
    <property type="match status" value="1"/>
</dbReference>
<dbReference type="InterPro" id="IPR002052">
    <property type="entry name" value="DNA_methylase_N6_adenine_CS"/>
</dbReference>
<reference evidence="8" key="1">
    <citation type="journal article" date="2019" name="Int. J. Syst. Evol. Microbiol.">
        <title>The Global Catalogue of Microorganisms (GCM) 10K type strain sequencing project: providing services to taxonomists for standard genome sequencing and annotation.</title>
        <authorList>
            <consortium name="The Broad Institute Genomics Platform"/>
            <consortium name="The Broad Institute Genome Sequencing Center for Infectious Disease"/>
            <person name="Wu L."/>
            <person name="Ma J."/>
        </authorList>
    </citation>
    <scope>NUCLEOTIDE SEQUENCE [LARGE SCALE GENOMIC DNA]</scope>
    <source>
        <strain evidence="8">CCUG 55491</strain>
    </source>
</reference>
<name>A0ABW2YQT9_9GAMM</name>
<comment type="caution">
    <text evidence="7">The sequence shown here is derived from an EMBL/GenBank/DDBJ whole genome shotgun (WGS) entry which is preliminary data.</text>
</comment>
<evidence type="ECO:0000313" key="8">
    <source>
        <dbReference type="Proteomes" id="UP001597090"/>
    </source>
</evidence>
<feature type="domain" description="Methyltransferase small" evidence="6">
    <location>
        <begin position="178"/>
        <end position="346"/>
    </location>
</feature>
<dbReference type="InterPro" id="IPR046977">
    <property type="entry name" value="RsmC/RlmG"/>
</dbReference>
<protein>
    <submittedName>
        <fullName evidence="7">Class I SAM-dependent methyltransferase</fullName>
        <ecNumber evidence="7">2.1.1.172</ecNumber>
        <ecNumber evidence="7">2.1.1.174</ecNumber>
    </submittedName>
</protein>
<keyword evidence="3 7" id="KW-0489">Methyltransferase</keyword>
<keyword evidence="1" id="KW-0963">Cytoplasm</keyword>
<dbReference type="SUPFAM" id="SSF53335">
    <property type="entry name" value="S-adenosyl-L-methionine-dependent methyltransferases"/>
    <property type="match status" value="1"/>
</dbReference>
<sequence length="373" mass="39958">MSADSSDAALETLFLPFADGRLVWPEAGVLFLRARDGAPLRQPGRVGLVCEQSFKPDADALQRSGFEVRGVDAPSDGDSARYPLVLVLPPRQRDESRALFARAIASTAPGGRVLACVANNEGAKSAEADLRALTGPVANLTKHKCRAFWTAPLDGPADPALAAQWAALDAVRPIGDGRFVSRPGVFAWDRIDPASALLAAHLPADLAGRAADLGAGFGYLSAELLARCPGIHALDLYEAEGRALQLARQNLAASEGRAQLGYHWHDVTGGLPDSYDVIVSNPPFHTQSRADRPDIGRRFIAVAAQALKPGGRLWMVANRHLPYESVLNDSFGAVRIVAQQDGFKIVEAIKALPTRPERAPKPFDRVAARSQHR</sequence>
<keyword evidence="4 7" id="KW-0808">Transferase</keyword>
<keyword evidence="5" id="KW-0949">S-adenosyl-L-methionine</keyword>
<proteinExistence type="predicted"/>
<dbReference type="RefSeq" id="WP_386813271.1">
    <property type="nucleotide sequence ID" value="NZ_JBHTIH010000007.1"/>
</dbReference>
<dbReference type="PANTHER" id="PTHR47816:SF4">
    <property type="entry name" value="RIBOSOMAL RNA SMALL SUBUNIT METHYLTRANSFERASE C"/>
    <property type="match status" value="1"/>
</dbReference>
<dbReference type="InterPro" id="IPR029063">
    <property type="entry name" value="SAM-dependent_MTases_sf"/>
</dbReference>
<dbReference type="GO" id="GO:0052914">
    <property type="term" value="F:16S rRNA (guanine(1207)-N(2))-methyltransferase activity"/>
    <property type="evidence" value="ECO:0007669"/>
    <property type="project" value="UniProtKB-EC"/>
</dbReference>
<dbReference type="EMBL" id="JBHTIH010000007">
    <property type="protein sequence ID" value="MFD0740174.1"/>
    <property type="molecule type" value="Genomic_DNA"/>
</dbReference>
<dbReference type="GO" id="GO:0052916">
    <property type="term" value="F:23S rRNA (guanine(1835)-N(2))-methyltransferase activity"/>
    <property type="evidence" value="ECO:0007669"/>
    <property type="project" value="UniProtKB-EC"/>
</dbReference>
<gene>
    <name evidence="7" type="ORF">ACFQZQ_12895</name>
</gene>
<evidence type="ECO:0000313" key="7">
    <source>
        <dbReference type="EMBL" id="MFD0740174.1"/>
    </source>
</evidence>
<evidence type="ECO:0000256" key="5">
    <source>
        <dbReference type="ARBA" id="ARBA00022691"/>
    </source>
</evidence>
<dbReference type="EC" id="2.1.1.172" evidence="7"/>
<dbReference type="Pfam" id="PF05175">
    <property type="entry name" value="MTS"/>
    <property type="match status" value="1"/>
</dbReference>